<dbReference type="AlphaFoldDB" id="E6ZZM0"/>
<reference evidence="3 4" key="1">
    <citation type="journal article" date="2010" name="Science">
        <title>Pathogenicity determinants in smut fungi revealed by genome comparison.</title>
        <authorList>
            <person name="Schirawski J."/>
            <person name="Mannhaupt G."/>
            <person name="Muench K."/>
            <person name="Brefort T."/>
            <person name="Schipper K."/>
            <person name="Doehlemann G."/>
            <person name="Di Stasio M."/>
            <person name="Roessel N."/>
            <person name="Mendoza-Mendoza A."/>
            <person name="Pester D."/>
            <person name="Mueller O."/>
            <person name="Winterberg B."/>
            <person name="Meyer E."/>
            <person name="Ghareeb H."/>
            <person name="Wollenberg T."/>
            <person name="Muensterkoetter M."/>
            <person name="Wong P."/>
            <person name="Walter M."/>
            <person name="Stukenbrock E."/>
            <person name="Gueldener U."/>
            <person name="Kahmann R."/>
        </authorList>
    </citation>
    <scope>NUCLEOTIDE SEQUENCE [LARGE SCALE GENOMIC DNA]</scope>
    <source>
        <strain evidence="4">SRZ2</strain>
    </source>
</reference>
<protein>
    <submittedName>
        <fullName evidence="3">Conserved hypothetical Ustilaginaceae-specific protein</fullName>
    </submittedName>
</protein>
<evidence type="ECO:0000256" key="2">
    <source>
        <dbReference type="SAM" id="SignalP"/>
    </source>
</evidence>
<accession>E6ZZM0</accession>
<dbReference type="HOGENOM" id="CLU_792668_0_0_1"/>
<name>E6ZZM0_SPORE</name>
<dbReference type="VEuPathDB" id="FungiDB:sr13380"/>
<feature type="region of interest" description="Disordered" evidence="1">
    <location>
        <begin position="37"/>
        <end position="76"/>
    </location>
</feature>
<dbReference type="OrthoDB" id="10596910at2759"/>
<dbReference type="Proteomes" id="UP000008867">
    <property type="component" value="Chromosome 5"/>
</dbReference>
<evidence type="ECO:0000313" key="4">
    <source>
        <dbReference type="Proteomes" id="UP000008867"/>
    </source>
</evidence>
<feature type="chain" id="PRO_5003217045" evidence="2">
    <location>
        <begin position="24"/>
        <end position="323"/>
    </location>
</feature>
<evidence type="ECO:0000313" key="3">
    <source>
        <dbReference type="EMBL" id="CBQ72700.1"/>
    </source>
</evidence>
<feature type="signal peptide" evidence="2">
    <location>
        <begin position="1"/>
        <end position="23"/>
    </location>
</feature>
<sequence>MTRSRLLSLVLCIASVAFRIAMAIPMYPWQQQNWNAWQQSGPPSQGWTQHPNQPPHSATIPYAPSQPLVGGDPTWSPAHEDMHAYLEDLHDWVAQNAATAGSSTPPPSAHGEHPVAHEDVHAYLDDLHDWVAENAANAANIEWVQRQDVFKPPRTPEWWEPSSFKNFPHVEQISLKHVKTVMVGAKSDELQRLQSFFGPGMKWATQQEFAKYPLESLKSHSPTRRDSRKLPLEGVSPKGEELWLYITDHGTSTIRNRDINNEDLFRRNHHLVWGLVKKLVKGRKNELVSYGLAYFDTVDRSSIDNHLREKLEDVLEHVQGAPR</sequence>
<keyword evidence="2" id="KW-0732">Signal</keyword>
<feature type="compositionally biased region" description="Polar residues" evidence="1">
    <location>
        <begin position="40"/>
        <end position="51"/>
    </location>
</feature>
<dbReference type="EMBL" id="FQ311470">
    <property type="protein sequence ID" value="CBQ72700.1"/>
    <property type="molecule type" value="Genomic_DNA"/>
</dbReference>
<proteinExistence type="predicted"/>
<organism evidence="3 4">
    <name type="scientific">Sporisorium reilianum (strain SRZ2)</name>
    <name type="common">Maize head smut fungus</name>
    <dbReference type="NCBI Taxonomy" id="999809"/>
    <lineage>
        <taxon>Eukaryota</taxon>
        <taxon>Fungi</taxon>
        <taxon>Dikarya</taxon>
        <taxon>Basidiomycota</taxon>
        <taxon>Ustilaginomycotina</taxon>
        <taxon>Ustilaginomycetes</taxon>
        <taxon>Ustilaginales</taxon>
        <taxon>Ustilaginaceae</taxon>
        <taxon>Sporisorium</taxon>
    </lineage>
</organism>
<gene>
    <name evidence="3" type="ORF">sr13380</name>
</gene>
<evidence type="ECO:0000256" key="1">
    <source>
        <dbReference type="SAM" id="MobiDB-lite"/>
    </source>
</evidence>
<keyword evidence="4" id="KW-1185">Reference proteome</keyword>
<dbReference type="eggNOG" id="ENOG502TJ7E">
    <property type="taxonomic scope" value="Eukaryota"/>
</dbReference>